<dbReference type="PANTHER" id="PTHR44688">
    <property type="entry name" value="DNA-BINDING TRANSCRIPTIONAL ACTIVATOR DEVR_DOSR"/>
    <property type="match status" value="1"/>
</dbReference>
<dbReference type="PANTHER" id="PTHR44688:SF25">
    <property type="entry name" value="HTH LUXR-TYPE DOMAIN-CONTAINING PROTEIN"/>
    <property type="match status" value="1"/>
</dbReference>
<proteinExistence type="predicted"/>
<dbReference type="EMBL" id="JBHLTG010000009">
    <property type="protein sequence ID" value="MFC0681804.1"/>
    <property type="molecule type" value="Genomic_DNA"/>
</dbReference>
<reference evidence="5 6" key="1">
    <citation type="submission" date="2024-09" db="EMBL/GenBank/DDBJ databases">
        <authorList>
            <person name="Sun Q."/>
            <person name="Mori K."/>
        </authorList>
    </citation>
    <scope>NUCLEOTIDE SEQUENCE [LARGE SCALE GENOMIC DNA]</scope>
    <source>
        <strain evidence="5 6">KCTC 23076</strain>
    </source>
</reference>
<keyword evidence="6" id="KW-1185">Reference proteome</keyword>
<evidence type="ECO:0000259" key="4">
    <source>
        <dbReference type="PROSITE" id="PS50043"/>
    </source>
</evidence>
<dbReference type="Gene3D" id="1.10.10.10">
    <property type="entry name" value="Winged helix-like DNA-binding domain superfamily/Winged helix DNA-binding domain"/>
    <property type="match status" value="1"/>
</dbReference>
<evidence type="ECO:0000313" key="5">
    <source>
        <dbReference type="EMBL" id="MFC0681804.1"/>
    </source>
</evidence>
<name>A0ABV6RYX5_9GAMM</name>
<dbReference type="InterPro" id="IPR016032">
    <property type="entry name" value="Sig_transdc_resp-reg_C-effctor"/>
</dbReference>
<organism evidence="5 6">
    <name type="scientific">Lysobacter korlensis</name>
    <dbReference type="NCBI Taxonomy" id="553636"/>
    <lineage>
        <taxon>Bacteria</taxon>
        <taxon>Pseudomonadati</taxon>
        <taxon>Pseudomonadota</taxon>
        <taxon>Gammaproteobacteria</taxon>
        <taxon>Lysobacterales</taxon>
        <taxon>Lysobacteraceae</taxon>
        <taxon>Lysobacter</taxon>
    </lineage>
</organism>
<accession>A0ABV6RYX5</accession>
<keyword evidence="1" id="KW-0805">Transcription regulation</keyword>
<evidence type="ECO:0000256" key="1">
    <source>
        <dbReference type="ARBA" id="ARBA00023015"/>
    </source>
</evidence>
<dbReference type="SMART" id="SM00421">
    <property type="entry name" value="HTH_LUXR"/>
    <property type="match status" value="1"/>
</dbReference>
<dbReference type="SUPFAM" id="SSF46894">
    <property type="entry name" value="C-terminal effector domain of the bipartite response regulators"/>
    <property type="match status" value="1"/>
</dbReference>
<sequence>MSAALERARLAYQEHRWTTARVAFTEAEREGPLPARDLELAATSAFLLGLETDGIDTLTRAHEAFLAENDVSSAARCAAWLGIQLLTHGNRARGGGWLARAQRLVQGHGEPEDAQGFLLIPVGLGSLYTGDVDVALRAFDRLAEFAQRFGDRDISCIAQLGRGQARLMAGRVEEGMSLFDEAMVAVTADEISPLPAGIIYCAVIGFCHLVYDLQRAREWTVALDHWCASQPDMISFSAQCQAHRSALYRLHGAWSDAYSAALIAVERYGWGDRDAAYGAFYQKGEIERLRGQFEEAEESYRRAGETGFDPQPGLALLSLARGQVEVALALIRAAVQGADPATRRRLLPASVAIELAAGHVDTARAAADELRTLSSDIRMPMLQASASHAEAAVLLQEGDAHGALVEARRASALWRDLDVPYELAQCRAVVGHAHRMLEDDVSADLEFQGARAIFVELGAGPSVEELDAVHRQLSDTPLTARELEVLQLVASGLTNKAIAAELYLSEKTVARHISNIFAKLDLQSRAAATAYAYQHRLV</sequence>
<keyword evidence="2" id="KW-0238">DNA-binding</keyword>
<evidence type="ECO:0000256" key="3">
    <source>
        <dbReference type="ARBA" id="ARBA00023163"/>
    </source>
</evidence>
<dbReference type="RefSeq" id="WP_386675102.1">
    <property type="nucleotide sequence ID" value="NZ_JBHLTG010000009.1"/>
</dbReference>
<dbReference type="PRINTS" id="PR00038">
    <property type="entry name" value="HTHLUXR"/>
</dbReference>
<dbReference type="Pfam" id="PF00196">
    <property type="entry name" value="GerE"/>
    <property type="match status" value="1"/>
</dbReference>
<gene>
    <name evidence="5" type="ORF">ACFFGH_28565</name>
</gene>
<feature type="domain" description="HTH luxR-type" evidence="4">
    <location>
        <begin position="471"/>
        <end position="536"/>
    </location>
</feature>
<comment type="caution">
    <text evidence="5">The sequence shown here is derived from an EMBL/GenBank/DDBJ whole genome shotgun (WGS) entry which is preliminary data.</text>
</comment>
<evidence type="ECO:0000313" key="6">
    <source>
        <dbReference type="Proteomes" id="UP001589896"/>
    </source>
</evidence>
<dbReference type="PROSITE" id="PS50043">
    <property type="entry name" value="HTH_LUXR_2"/>
    <property type="match status" value="1"/>
</dbReference>
<dbReference type="InterPro" id="IPR011990">
    <property type="entry name" value="TPR-like_helical_dom_sf"/>
</dbReference>
<dbReference type="InterPro" id="IPR036388">
    <property type="entry name" value="WH-like_DNA-bd_sf"/>
</dbReference>
<evidence type="ECO:0000256" key="2">
    <source>
        <dbReference type="ARBA" id="ARBA00023125"/>
    </source>
</evidence>
<dbReference type="Proteomes" id="UP001589896">
    <property type="component" value="Unassembled WGS sequence"/>
</dbReference>
<dbReference type="SUPFAM" id="SSF48452">
    <property type="entry name" value="TPR-like"/>
    <property type="match status" value="2"/>
</dbReference>
<dbReference type="CDD" id="cd06170">
    <property type="entry name" value="LuxR_C_like"/>
    <property type="match status" value="1"/>
</dbReference>
<keyword evidence="3" id="KW-0804">Transcription</keyword>
<dbReference type="Gene3D" id="1.25.40.10">
    <property type="entry name" value="Tetratricopeptide repeat domain"/>
    <property type="match status" value="1"/>
</dbReference>
<dbReference type="PROSITE" id="PS00622">
    <property type="entry name" value="HTH_LUXR_1"/>
    <property type="match status" value="1"/>
</dbReference>
<protein>
    <submittedName>
        <fullName evidence="5">LuxR C-terminal-related transcriptional regulator</fullName>
    </submittedName>
</protein>
<dbReference type="InterPro" id="IPR000792">
    <property type="entry name" value="Tscrpt_reg_LuxR_C"/>
</dbReference>